<protein>
    <submittedName>
        <fullName evidence="1">Uncharacterized protein</fullName>
    </submittedName>
</protein>
<evidence type="ECO:0000313" key="2">
    <source>
        <dbReference type="Proteomes" id="UP001197770"/>
    </source>
</evidence>
<dbReference type="EMBL" id="JAJGMW010000005">
    <property type="protein sequence ID" value="MCC4212166.1"/>
    <property type="molecule type" value="Genomic_DNA"/>
</dbReference>
<reference evidence="1 2" key="1">
    <citation type="submission" date="2021-11" db="EMBL/GenBank/DDBJ databases">
        <title>Seasonal and diel survey of microbial diversity of the Tyrrhenian coast.</title>
        <authorList>
            <person name="Gattoni G."/>
            <person name="Corral P."/>
        </authorList>
    </citation>
    <scope>NUCLEOTIDE SEQUENCE [LARGE SCALE GENOMIC DNA]</scope>
    <source>
        <strain evidence="1 2">Mr9</strain>
    </source>
</reference>
<sequence length="47" mass="5449">MKANDLTPKEPEPSESYKAMMDEMLLKFQEGKLEFIPVEEVLAKYSL</sequence>
<name>A0ABS8GQ98_9FLAO</name>
<keyword evidence="2" id="KW-1185">Reference proteome</keyword>
<dbReference type="Proteomes" id="UP001197770">
    <property type="component" value="Unassembled WGS sequence"/>
</dbReference>
<comment type="caution">
    <text evidence="1">The sequence shown here is derived from an EMBL/GenBank/DDBJ whole genome shotgun (WGS) entry which is preliminary data.</text>
</comment>
<accession>A0ABS8GQ98</accession>
<evidence type="ECO:0000313" key="1">
    <source>
        <dbReference type="EMBL" id="MCC4212166.1"/>
    </source>
</evidence>
<proteinExistence type="predicted"/>
<gene>
    <name evidence="1" type="ORF">LLW17_05495</name>
</gene>
<organism evidence="1 2">
    <name type="scientific">Leeuwenhoekiella parthenopeia</name>
    <dbReference type="NCBI Taxonomy" id="2890320"/>
    <lineage>
        <taxon>Bacteria</taxon>
        <taxon>Pseudomonadati</taxon>
        <taxon>Bacteroidota</taxon>
        <taxon>Flavobacteriia</taxon>
        <taxon>Flavobacteriales</taxon>
        <taxon>Flavobacteriaceae</taxon>
        <taxon>Leeuwenhoekiella</taxon>
    </lineage>
</organism>
<dbReference type="RefSeq" id="WP_228229257.1">
    <property type="nucleotide sequence ID" value="NZ_JAJGMW010000005.1"/>
</dbReference>